<dbReference type="HOGENOM" id="CLU_863584_0_0_1"/>
<gene>
    <name evidence="1" type="ORF">PHACADRAFT_33525</name>
</gene>
<dbReference type="GeneID" id="18919816"/>
<sequence>MPFETVSQVVEEQARLALHSTENVDSFLRLPTAEQVARLNTWSVLKLLGLALYSVQRCTMAETTFARMWYETLRQLDDVAEIRQAMRDTDTILSGSRCVRFLYCDVHFVCGDWDWYTTSSGVEASCAFVTNKLRGKEVARFAGHYTDDDNTPKCYTHCAPELIKHESSALRTAISMLCAAKQYGFCLAYPTAFFQRLNMQTHRDLQPHDLRAIAKAFVTNTRNPSGTYSAWHMFLSTKAGLPNVAARLFRVLKRFWGSRTPIAICWTFKCPDNVMMQGGASTKRLKAYAALSVSQICLFSYPLSPVDRDHTSNAIVSASANC</sequence>
<name>K5VE12_PHACS</name>
<keyword evidence="2" id="KW-1185">Reference proteome</keyword>
<protein>
    <submittedName>
        <fullName evidence="1">Uncharacterized protein</fullName>
    </submittedName>
</protein>
<dbReference type="EMBL" id="JH930483">
    <property type="protein sequence ID" value="EKM49348.1"/>
    <property type="molecule type" value="Genomic_DNA"/>
</dbReference>
<evidence type="ECO:0000313" key="2">
    <source>
        <dbReference type="Proteomes" id="UP000008370"/>
    </source>
</evidence>
<dbReference type="AlphaFoldDB" id="K5VE12"/>
<dbReference type="Proteomes" id="UP000008370">
    <property type="component" value="Unassembled WGS sequence"/>
</dbReference>
<proteinExistence type="predicted"/>
<dbReference type="InParanoid" id="K5VE12"/>
<reference evidence="1 2" key="1">
    <citation type="journal article" date="2012" name="BMC Genomics">
        <title>Comparative genomics of the white-rot fungi, Phanerochaete carnosa and P. chrysosporium, to elucidate the genetic basis of the distinct wood types they colonize.</title>
        <authorList>
            <person name="Suzuki H."/>
            <person name="MacDonald J."/>
            <person name="Syed K."/>
            <person name="Salamov A."/>
            <person name="Hori C."/>
            <person name="Aerts A."/>
            <person name="Henrissat B."/>
            <person name="Wiebenga A."/>
            <person name="vanKuyk P.A."/>
            <person name="Barry K."/>
            <person name="Lindquist E."/>
            <person name="LaButti K."/>
            <person name="Lapidus A."/>
            <person name="Lucas S."/>
            <person name="Coutinho P."/>
            <person name="Gong Y."/>
            <person name="Samejima M."/>
            <person name="Mahadevan R."/>
            <person name="Abou-Zaid M."/>
            <person name="de Vries R.P."/>
            <person name="Igarashi K."/>
            <person name="Yadav J.S."/>
            <person name="Grigoriev I.V."/>
            <person name="Master E.R."/>
        </authorList>
    </citation>
    <scope>NUCLEOTIDE SEQUENCE [LARGE SCALE GENOMIC DNA]</scope>
    <source>
        <strain evidence="1 2">HHB-10118-sp</strain>
    </source>
</reference>
<evidence type="ECO:0000313" key="1">
    <source>
        <dbReference type="EMBL" id="EKM49348.1"/>
    </source>
</evidence>
<dbReference type="KEGG" id="pco:PHACADRAFT_33525"/>
<dbReference type="RefSeq" id="XP_007402109.1">
    <property type="nucleotide sequence ID" value="XM_007402047.1"/>
</dbReference>
<accession>K5VE12</accession>
<organism evidence="1 2">
    <name type="scientific">Phanerochaete carnosa (strain HHB-10118-sp)</name>
    <name type="common">White-rot fungus</name>
    <name type="synonym">Peniophora carnosa</name>
    <dbReference type="NCBI Taxonomy" id="650164"/>
    <lineage>
        <taxon>Eukaryota</taxon>
        <taxon>Fungi</taxon>
        <taxon>Dikarya</taxon>
        <taxon>Basidiomycota</taxon>
        <taxon>Agaricomycotina</taxon>
        <taxon>Agaricomycetes</taxon>
        <taxon>Polyporales</taxon>
        <taxon>Phanerochaetaceae</taxon>
        <taxon>Phanerochaete</taxon>
    </lineage>
</organism>
<dbReference type="OrthoDB" id="2716206at2759"/>